<gene>
    <name evidence="3" type="ORF">F511_40770</name>
</gene>
<feature type="chain" id="PRO_5016446945" evidence="2">
    <location>
        <begin position="21"/>
        <end position="87"/>
    </location>
</feature>
<dbReference type="Proteomes" id="UP000250235">
    <property type="component" value="Unassembled WGS sequence"/>
</dbReference>
<dbReference type="EMBL" id="KV020174">
    <property type="protein sequence ID" value="KZV14839.1"/>
    <property type="molecule type" value="Genomic_DNA"/>
</dbReference>
<reference evidence="3 4" key="1">
    <citation type="journal article" date="2015" name="Proc. Natl. Acad. Sci. U.S.A.">
        <title>The resurrection genome of Boea hygrometrica: A blueprint for survival of dehydration.</title>
        <authorList>
            <person name="Xiao L."/>
            <person name="Yang G."/>
            <person name="Zhang L."/>
            <person name="Yang X."/>
            <person name="Zhao S."/>
            <person name="Ji Z."/>
            <person name="Zhou Q."/>
            <person name="Hu M."/>
            <person name="Wang Y."/>
            <person name="Chen M."/>
            <person name="Xu Y."/>
            <person name="Jin H."/>
            <person name="Xiao X."/>
            <person name="Hu G."/>
            <person name="Bao F."/>
            <person name="Hu Y."/>
            <person name="Wan P."/>
            <person name="Li L."/>
            <person name="Deng X."/>
            <person name="Kuang T."/>
            <person name="Xiang C."/>
            <person name="Zhu J.K."/>
            <person name="Oliver M.J."/>
            <person name="He Y."/>
        </authorList>
    </citation>
    <scope>NUCLEOTIDE SEQUENCE [LARGE SCALE GENOMIC DNA]</scope>
    <source>
        <strain evidence="4">cv. XS01</strain>
    </source>
</reference>
<accession>A0A2Z7A095</accession>
<sequence length="87" mass="9719">MVLYVHSAFMLFICIGLLHAFQSQDRVCASRKAGLEVEAKNPRVLEGVDASSMDLDEKPVPVGTNFDTYQSSKRRIPRGSDPIHNRT</sequence>
<dbReference type="PANTHER" id="PTHR36726:SF4">
    <property type="entry name" value="CLAVATA3_ESR (CLE)-RELATED PROTEIN 45"/>
    <property type="match status" value="1"/>
</dbReference>
<evidence type="ECO:0000313" key="4">
    <source>
        <dbReference type="Proteomes" id="UP000250235"/>
    </source>
</evidence>
<dbReference type="OrthoDB" id="1702020at2759"/>
<feature type="signal peptide" evidence="2">
    <location>
        <begin position="1"/>
        <end position="20"/>
    </location>
</feature>
<evidence type="ECO:0000313" key="3">
    <source>
        <dbReference type="EMBL" id="KZV14839.1"/>
    </source>
</evidence>
<protein>
    <submittedName>
        <fullName evidence="3">Clavata3/esr-related 45</fullName>
    </submittedName>
</protein>
<dbReference type="PANTHER" id="PTHR36726">
    <property type="entry name" value="CLAVATA3/ESR (CLE)-RELATED PROTEIN 45"/>
    <property type="match status" value="1"/>
</dbReference>
<dbReference type="AlphaFoldDB" id="A0A2Z7A095"/>
<keyword evidence="4" id="KW-1185">Reference proteome</keyword>
<proteinExistence type="predicted"/>
<evidence type="ECO:0000256" key="1">
    <source>
        <dbReference type="SAM" id="MobiDB-lite"/>
    </source>
</evidence>
<name>A0A2Z7A095_9LAMI</name>
<evidence type="ECO:0000256" key="2">
    <source>
        <dbReference type="SAM" id="SignalP"/>
    </source>
</evidence>
<dbReference type="InterPro" id="IPR038821">
    <property type="entry name" value="CLE45-like"/>
</dbReference>
<organism evidence="3 4">
    <name type="scientific">Dorcoceras hygrometricum</name>
    <dbReference type="NCBI Taxonomy" id="472368"/>
    <lineage>
        <taxon>Eukaryota</taxon>
        <taxon>Viridiplantae</taxon>
        <taxon>Streptophyta</taxon>
        <taxon>Embryophyta</taxon>
        <taxon>Tracheophyta</taxon>
        <taxon>Spermatophyta</taxon>
        <taxon>Magnoliopsida</taxon>
        <taxon>eudicotyledons</taxon>
        <taxon>Gunneridae</taxon>
        <taxon>Pentapetalae</taxon>
        <taxon>asterids</taxon>
        <taxon>lamiids</taxon>
        <taxon>Lamiales</taxon>
        <taxon>Gesneriaceae</taxon>
        <taxon>Didymocarpoideae</taxon>
        <taxon>Trichosporeae</taxon>
        <taxon>Loxocarpinae</taxon>
        <taxon>Dorcoceras</taxon>
    </lineage>
</organism>
<feature type="region of interest" description="Disordered" evidence="1">
    <location>
        <begin position="55"/>
        <end position="87"/>
    </location>
</feature>
<keyword evidence="2" id="KW-0732">Signal</keyword>